<dbReference type="SUPFAM" id="SSF52540">
    <property type="entry name" value="P-loop containing nucleoside triphosphate hydrolases"/>
    <property type="match status" value="1"/>
</dbReference>
<evidence type="ECO:0000259" key="1">
    <source>
        <dbReference type="Pfam" id="PF13086"/>
    </source>
</evidence>
<sequence length="651" mass="73309">MAGSTAAVSASSRVPRQITCGILIADNFPESGWKCIPSSKSMSIKLVKKGICLSFPRDPDRSIFTWYSPDVTMTYSNYYHITIELPVNGFTTKHGELTSNDTTIMKSAALEDPQGFMIFNINVTEKFNTNIIGFGLPFHSSDLVADSWVNKNTPINGAATLPEILQRRDFTLLVHATDLQLDQFVKALNLQSSPTPYGYGEIHTWDLRRYEQQIPKNRGHHFTPEIRCLGLSRCAGRYQRDRASSVDLEDWRAACCNSGEKSDHTRAVFRALKGDKNKMPITFQEREHKAPQGGKRFEPVTWGAVHLYYGASDELIGVNVRNSIPLGIIRPEKGKPGHNFHPIAYEEYSAIKEKSPRDAVTLNLRVSLHGDELRVGAINRLSSPEVWPSLMEDDPLVFRKQAIFNQLLIEKGLWDLHSEGLQVDLPSFDLFQDVPLKLQDACFDQIFEVDKKRVRQYFSHLHMGLGLVSGPPGTGKSHLASILVMMMCFNHSIKHVYVSAASNGSTDNILNRIDNIATKTTQRLIEDGSEMKHLMLVRGYSINEEVQNCTQGLFGSSFTEDNAWSPSSWRFERSLCWWTLRALGWRDVPPLTIDDNAELWELHGKLDVLSSPDTADPDLSKFQYLVQVAQGIISFNEYKEAVGTLEATRKP</sequence>
<feature type="domain" description="DNA2/NAM7 helicase helicase" evidence="1">
    <location>
        <begin position="454"/>
        <end position="520"/>
    </location>
</feature>
<gene>
    <name evidence="2" type="ORF">FTOL_05258</name>
</gene>
<name>A0AAE8SHF4_9HYPO</name>
<comment type="caution">
    <text evidence="2">The sequence shown here is derived from an EMBL/GenBank/DDBJ whole genome shotgun (WGS) entry which is preliminary data.</text>
</comment>
<proteinExistence type="predicted"/>
<dbReference type="GO" id="GO:0004386">
    <property type="term" value="F:helicase activity"/>
    <property type="evidence" value="ECO:0007669"/>
    <property type="project" value="InterPro"/>
</dbReference>
<accession>A0AAE8SHF4</accession>
<keyword evidence="3" id="KW-1185">Reference proteome</keyword>
<dbReference type="Proteomes" id="UP001187734">
    <property type="component" value="Unassembled WGS sequence"/>
</dbReference>
<dbReference type="InterPro" id="IPR027417">
    <property type="entry name" value="P-loop_NTPase"/>
</dbReference>
<evidence type="ECO:0000313" key="2">
    <source>
        <dbReference type="EMBL" id="SPJ75527.1"/>
    </source>
</evidence>
<evidence type="ECO:0000313" key="3">
    <source>
        <dbReference type="Proteomes" id="UP001187734"/>
    </source>
</evidence>
<reference evidence="2" key="1">
    <citation type="submission" date="2018-03" db="EMBL/GenBank/DDBJ databases">
        <authorList>
            <person name="Guldener U."/>
        </authorList>
    </citation>
    <scope>NUCLEOTIDE SEQUENCE</scope>
</reference>
<dbReference type="Pfam" id="PF13086">
    <property type="entry name" value="AAA_11"/>
    <property type="match status" value="1"/>
</dbReference>
<protein>
    <recommendedName>
        <fullName evidence="1">DNA2/NAM7 helicase helicase domain-containing protein</fullName>
    </recommendedName>
</protein>
<dbReference type="InterPro" id="IPR041677">
    <property type="entry name" value="DNA2/NAM7_AAA_11"/>
</dbReference>
<dbReference type="EMBL" id="ONZP01000168">
    <property type="protein sequence ID" value="SPJ75527.1"/>
    <property type="molecule type" value="Genomic_DNA"/>
</dbReference>
<organism evidence="2 3">
    <name type="scientific">Fusarium torulosum</name>
    <dbReference type="NCBI Taxonomy" id="33205"/>
    <lineage>
        <taxon>Eukaryota</taxon>
        <taxon>Fungi</taxon>
        <taxon>Dikarya</taxon>
        <taxon>Ascomycota</taxon>
        <taxon>Pezizomycotina</taxon>
        <taxon>Sordariomycetes</taxon>
        <taxon>Hypocreomycetidae</taxon>
        <taxon>Hypocreales</taxon>
        <taxon>Nectriaceae</taxon>
        <taxon>Fusarium</taxon>
    </lineage>
</organism>
<dbReference type="AlphaFoldDB" id="A0AAE8SHF4"/>
<dbReference type="Gene3D" id="3.40.50.300">
    <property type="entry name" value="P-loop containing nucleotide triphosphate hydrolases"/>
    <property type="match status" value="1"/>
</dbReference>